<dbReference type="GO" id="GO:0003700">
    <property type="term" value="F:DNA-binding transcription factor activity"/>
    <property type="evidence" value="ECO:0007669"/>
    <property type="project" value="InterPro"/>
</dbReference>
<reference evidence="8" key="1">
    <citation type="submission" date="2023-03" db="EMBL/GenBank/DDBJ databases">
        <title>Complete genome of Cladonia borealis.</title>
        <authorList>
            <person name="Park H."/>
        </authorList>
    </citation>
    <scope>NUCLEOTIDE SEQUENCE</scope>
    <source>
        <strain evidence="8">ANT050790</strain>
    </source>
</reference>
<dbReference type="InterPro" id="IPR036390">
    <property type="entry name" value="WH_DNA-bd_sf"/>
</dbReference>
<feature type="region of interest" description="Disordered" evidence="6">
    <location>
        <begin position="683"/>
        <end position="740"/>
    </location>
</feature>
<comment type="subcellular location">
    <subcellularLocation>
        <location evidence="1">Nucleus</location>
    </subcellularLocation>
</comment>
<organism evidence="8 9">
    <name type="scientific">Cladonia borealis</name>
    <dbReference type="NCBI Taxonomy" id="184061"/>
    <lineage>
        <taxon>Eukaryota</taxon>
        <taxon>Fungi</taxon>
        <taxon>Dikarya</taxon>
        <taxon>Ascomycota</taxon>
        <taxon>Pezizomycotina</taxon>
        <taxon>Lecanoromycetes</taxon>
        <taxon>OSLEUM clade</taxon>
        <taxon>Lecanoromycetidae</taxon>
        <taxon>Lecanorales</taxon>
        <taxon>Lecanorineae</taxon>
        <taxon>Cladoniaceae</taxon>
        <taxon>Cladonia</taxon>
    </lineage>
</organism>
<dbReference type="Pfam" id="PF00447">
    <property type="entry name" value="HSF_DNA-bind"/>
    <property type="match status" value="1"/>
</dbReference>
<dbReference type="Proteomes" id="UP001166286">
    <property type="component" value="Unassembled WGS sequence"/>
</dbReference>
<dbReference type="AlphaFoldDB" id="A0AA39QSF3"/>
<evidence type="ECO:0000256" key="6">
    <source>
        <dbReference type="SAM" id="MobiDB-lite"/>
    </source>
</evidence>
<feature type="compositionally biased region" description="Polar residues" evidence="6">
    <location>
        <begin position="484"/>
        <end position="495"/>
    </location>
</feature>
<keyword evidence="4" id="KW-0539">Nucleus</keyword>
<evidence type="ECO:0000259" key="7">
    <source>
        <dbReference type="SMART" id="SM00415"/>
    </source>
</evidence>
<keyword evidence="9" id="KW-1185">Reference proteome</keyword>
<dbReference type="InterPro" id="IPR000232">
    <property type="entry name" value="HSF_DNA-bd"/>
</dbReference>
<evidence type="ECO:0000256" key="2">
    <source>
        <dbReference type="ARBA" id="ARBA00006403"/>
    </source>
</evidence>
<comment type="caution">
    <text evidence="8">The sequence shown here is derived from an EMBL/GenBank/DDBJ whole genome shotgun (WGS) entry which is preliminary data.</text>
</comment>
<sequence>MSQGGSRKRPAPGASPLGHEKLQDMKDVQYSMAPPEFAQQTPSNTLQNYDDPTNYGTANLTSYLHNNNIPNNLPASPLGNQVVRRQPDNQIVPMMNYNNGDYPLGTDYGGLQQSTEDSWPATQYDDLDQKALVAKRDAQAKRKQIPPFIQKLSSFLDENTRNTDLIRWSESGDSFIVVDEDEFAKTLIPELFKHNNYASFVRQLNMYGFHKKVGLSDNSMRASERKNKNPSEYSNPYFKRGRPNLLWLIHKPKTAPAKGTGKGGVKARQEDVEDEGDELFNHDSPGPQNYGGIDDGAGTGNGRQPLMIGNVPNSLPPEQFVNLQRELAEIRQNQHKITEMLHIVRKEHHQLYGQAKAFHDLHEKHETSINSILTFLAAVYNKQLGQGGLDFNNMFKSGSLPSKDQEQGNIVDVGDDKDQNSMQTMDHQQLYRKQPLLIKDGSADSPEQWGRTPKDDNQWSGDLYNYGTKAQHHHSPAVQELSDRTPSARSSQSPQFKAEKATETQIPEADIMSMINSANAHSTNNLSGQRMEFPEALSHLQTADGQSPLTPNQRQNMLELMSNENINSPQNGNNLNALTSYSPSTSAANLAHFDLSKEQLDQIHRSLQEQQERMANINAVIAPLSPSGSIPGVTDQSYQPNGSELDFESFLNSGEYFNDGTNPGDFDFSNNAEIPDFDFSVPPNNTNGGHLGAADSNNNEGRVVGSVGSSEATSPANTVKEDEIMEHAGQMSPRKLRRRG</sequence>
<dbReference type="PANTHER" id="PTHR10015:SF427">
    <property type="entry name" value="HEAT SHOCK FACTOR PROTEIN"/>
    <property type="match status" value="1"/>
</dbReference>
<evidence type="ECO:0000313" key="9">
    <source>
        <dbReference type="Proteomes" id="UP001166286"/>
    </source>
</evidence>
<dbReference type="InterPro" id="IPR036388">
    <property type="entry name" value="WH-like_DNA-bd_sf"/>
</dbReference>
<feature type="region of interest" description="Disordered" evidence="6">
    <location>
        <begin position="1"/>
        <end position="26"/>
    </location>
</feature>
<gene>
    <name evidence="8" type="ORF">JMJ35_009392</name>
</gene>
<feature type="compositionally biased region" description="Basic residues" evidence="6">
    <location>
        <begin position="1"/>
        <end position="10"/>
    </location>
</feature>
<feature type="compositionally biased region" description="Polar residues" evidence="6">
    <location>
        <begin position="707"/>
        <end position="717"/>
    </location>
</feature>
<protein>
    <recommendedName>
        <fullName evidence="7">HSF-type DNA-binding domain-containing protein</fullName>
    </recommendedName>
</protein>
<dbReference type="Gene3D" id="1.10.10.10">
    <property type="entry name" value="Winged helix-like DNA-binding domain superfamily/Winged helix DNA-binding domain"/>
    <property type="match status" value="1"/>
</dbReference>
<evidence type="ECO:0000313" key="8">
    <source>
        <dbReference type="EMBL" id="KAK0508308.1"/>
    </source>
</evidence>
<feature type="domain" description="HSF-type DNA-binding" evidence="7">
    <location>
        <begin position="144"/>
        <end position="252"/>
    </location>
</feature>
<dbReference type="SUPFAM" id="SSF46785">
    <property type="entry name" value="Winged helix' DNA-binding domain"/>
    <property type="match status" value="1"/>
</dbReference>
<evidence type="ECO:0000256" key="5">
    <source>
        <dbReference type="RuleBase" id="RU004020"/>
    </source>
</evidence>
<dbReference type="GO" id="GO:0005634">
    <property type="term" value="C:nucleus"/>
    <property type="evidence" value="ECO:0007669"/>
    <property type="project" value="UniProtKB-SubCell"/>
</dbReference>
<accession>A0AA39QSF3</accession>
<evidence type="ECO:0000256" key="4">
    <source>
        <dbReference type="ARBA" id="ARBA00023242"/>
    </source>
</evidence>
<feature type="region of interest" description="Disordered" evidence="6">
    <location>
        <begin position="398"/>
        <end position="420"/>
    </location>
</feature>
<proteinExistence type="inferred from homology"/>
<comment type="similarity">
    <text evidence="2 5">Belongs to the HSF family.</text>
</comment>
<dbReference type="GO" id="GO:0043565">
    <property type="term" value="F:sequence-specific DNA binding"/>
    <property type="evidence" value="ECO:0007669"/>
    <property type="project" value="InterPro"/>
</dbReference>
<name>A0AA39QSF3_9LECA</name>
<dbReference type="FunFam" id="1.10.10.10:FF:000173">
    <property type="entry name" value="Heat shock transcription factor Hsf1"/>
    <property type="match status" value="1"/>
</dbReference>
<feature type="region of interest" description="Disordered" evidence="6">
    <location>
        <begin position="440"/>
        <end position="502"/>
    </location>
</feature>
<dbReference type="SMART" id="SM00415">
    <property type="entry name" value="HSF"/>
    <property type="match status" value="1"/>
</dbReference>
<evidence type="ECO:0000256" key="3">
    <source>
        <dbReference type="ARBA" id="ARBA00023125"/>
    </source>
</evidence>
<evidence type="ECO:0000256" key="1">
    <source>
        <dbReference type="ARBA" id="ARBA00004123"/>
    </source>
</evidence>
<dbReference type="EMBL" id="JAFEKC020000021">
    <property type="protein sequence ID" value="KAK0508308.1"/>
    <property type="molecule type" value="Genomic_DNA"/>
</dbReference>
<dbReference type="PRINTS" id="PR00056">
    <property type="entry name" value="HSFDOMAIN"/>
</dbReference>
<keyword evidence="3" id="KW-0238">DNA-binding</keyword>
<dbReference type="PANTHER" id="PTHR10015">
    <property type="entry name" value="HEAT SHOCK TRANSCRIPTION FACTOR"/>
    <property type="match status" value="1"/>
</dbReference>